<feature type="transmembrane region" description="Helical" evidence="6">
    <location>
        <begin position="21"/>
        <end position="49"/>
    </location>
</feature>
<evidence type="ECO:0000313" key="8">
    <source>
        <dbReference type="EMBL" id="MCP1674651.1"/>
    </source>
</evidence>
<dbReference type="PANTHER" id="PTHR31566:SF0">
    <property type="entry name" value="CYTOCHROME C BIOGENESIS PROTEIN CCS1, CHLOROPLASTIC"/>
    <property type="match status" value="1"/>
</dbReference>
<dbReference type="InterPro" id="IPR023494">
    <property type="entry name" value="Cyt_c_bgen_Ccs1/CcsB/ResB"/>
</dbReference>
<dbReference type="Pfam" id="PF05140">
    <property type="entry name" value="ResB"/>
    <property type="match status" value="1"/>
</dbReference>
<dbReference type="Proteomes" id="UP001205843">
    <property type="component" value="Unassembled WGS sequence"/>
</dbReference>
<evidence type="ECO:0000256" key="6">
    <source>
        <dbReference type="SAM" id="Phobius"/>
    </source>
</evidence>
<evidence type="ECO:0000256" key="5">
    <source>
        <dbReference type="ARBA" id="ARBA00023136"/>
    </source>
</evidence>
<feature type="domain" description="ResB-like" evidence="7">
    <location>
        <begin position="29"/>
        <end position="648"/>
    </location>
</feature>
<dbReference type="InterPro" id="IPR007816">
    <property type="entry name" value="ResB-like_domain"/>
</dbReference>
<evidence type="ECO:0000256" key="3">
    <source>
        <dbReference type="ARBA" id="ARBA00022748"/>
    </source>
</evidence>
<keyword evidence="4 6" id="KW-1133">Transmembrane helix</keyword>
<gene>
    <name evidence="8" type="ORF">J2T57_001789</name>
</gene>
<dbReference type="GO" id="GO:0016020">
    <property type="term" value="C:membrane"/>
    <property type="evidence" value="ECO:0007669"/>
    <property type="project" value="UniProtKB-SubCell"/>
</dbReference>
<dbReference type="EMBL" id="JALJXV010000004">
    <property type="protein sequence ID" value="MCP1674651.1"/>
    <property type="molecule type" value="Genomic_DNA"/>
</dbReference>
<keyword evidence="5 6" id="KW-0472">Membrane</keyword>
<organism evidence="8 9">
    <name type="scientific">Natronocella acetinitrilica</name>
    <dbReference type="NCBI Taxonomy" id="414046"/>
    <lineage>
        <taxon>Bacteria</taxon>
        <taxon>Pseudomonadati</taxon>
        <taxon>Pseudomonadota</taxon>
        <taxon>Gammaproteobacteria</taxon>
        <taxon>Chromatiales</taxon>
        <taxon>Ectothiorhodospiraceae</taxon>
        <taxon>Natronocella</taxon>
    </lineage>
</organism>
<evidence type="ECO:0000259" key="7">
    <source>
        <dbReference type="Pfam" id="PF05140"/>
    </source>
</evidence>
<evidence type="ECO:0000256" key="2">
    <source>
        <dbReference type="ARBA" id="ARBA00022692"/>
    </source>
</evidence>
<feature type="transmembrane region" description="Helical" evidence="6">
    <location>
        <begin position="594"/>
        <end position="612"/>
    </location>
</feature>
<keyword evidence="2 6" id="KW-0812">Transmembrane</keyword>
<comment type="caution">
    <text evidence="8">The sequence shown here is derived from an EMBL/GenBank/DDBJ whole genome shotgun (WGS) entry which is preliminary data.</text>
</comment>
<evidence type="ECO:0000256" key="4">
    <source>
        <dbReference type="ARBA" id="ARBA00022989"/>
    </source>
</evidence>
<proteinExistence type="predicted"/>
<protein>
    <submittedName>
        <fullName evidence="8">Cytochrome c biogenesis protein</fullName>
    </submittedName>
</protein>
<name>A0AAE3G4L3_9GAMM</name>
<accession>A0AAE3G4L3</accession>
<dbReference type="RefSeq" id="WP_253476827.1">
    <property type="nucleotide sequence ID" value="NZ_JALJXV010000004.1"/>
</dbReference>
<feature type="transmembrane region" description="Helical" evidence="6">
    <location>
        <begin position="78"/>
        <end position="100"/>
    </location>
</feature>
<sequence>MSAILPARSRASHVRLTRRRILLEFLGSMNLAIILLVALALASVIGTVLQQNQPYPDYLAKLGPFWFEMFARLGLYDVYGAAWFLGILLFLLVSTSVCLYRHTPVVLGQMRNFRSRQQVASLRALQHHREWQLEAPGAELATRAKAVLSQHGYRVRESGEGNPVLLTGLSGRGNRLGYILTHLAVVVICIGGLLDSNPALRIAGWTGSVQPATGNPAHGNIAPESRIGVGPGAFKGSITIPEGAAASAVLLHYRDGYLIRDLPFRITVERFHIERYANGEPRSFETDVAITPRSGGEVVRETISVNRPLSYDNHRIYQSSFTDGGSHLRYRVWPLQSGSTAQDGAARVFERTRLDDDKQPLTLEFTHLEPFNARLGDDRRSGFNVAAELGPSYRYRITDATGSTLEFENTMQPVDMDGGRYFISGMRHSESEPFRYLHIPADQNDSPARFMALVDVLTGDDLARAASAAGATVAEDLEFSAPALQQALAETAQRLVQRLNAGSSGSAPDASMPSALSDALVQETLTEAYRLSLARTGDDANRSLTGADAAFIQHAASTVPALGGYGAPVFIQLLDFDHIQASGLEITRAPGQPIVYAGFILLIAGIICMFFLQFRRIWCHIEPTADGQCRVLIAGQSPRDPIGQQQHFQRLQNALEHHLGGVVERRRR</sequence>
<evidence type="ECO:0000256" key="1">
    <source>
        <dbReference type="ARBA" id="ARBA00004141"/>
    </source>
</evidence>
<reference evidence="8" key="1">
    <citation type="submission" date="2022-03" db="EMBL/GenBank/DDBJ databases">
        <title>Genomic Encyclopedia of Type Strains, Phase III (KMG-III): the genomes of soil and plant-associated and newly described type strains.</title>
        <authorList>
            <person name="Whitman W."/>
        </authorList>
    </citation>
    <scope>NUCLEOTIDE SEQUENCE</scope>
    <source>
        <strain evidence="8">ANL 6-2</strain>
    </source>
</reference>
<dbReference type="PANTHER" id="PTHR31566">
    <property type="entry name" value="CYTOCHROME C BIOGENESIS PROTEIN CCS1, CHLOROPLASTIC"/>
    <property type="match status" value="1"/>
</dbReference>
<feature type="transmembrane region" description="Helical" evidence="6">
    <location>
        <begin position="176"/>
        <end position="194"/>
    </location>
</feature>
<comment type="subcellular location">
    <subcellularLocation>
        <location evidence="1">Membrane</location>
        <topology evidence="1">Multi-pass membrane protein</topology>
    </subcellularLocation>
</comment>
<keyword evidence="3" id="KW-0201">Cytochrome c-type biogenesis</keyword>
<dbReference type="GO" id="GO:0017004">
    <property type="term" value="P:cytochrome complex assembly"/>
    <property type="evidence" value="ECO:0007669"/>
    <property type="project" value="UniProtKB-KW"/>
</dbReference>
<dbReference type="AlphaFoldDB" id="A0AAE3G4L3"/>
<keyword evidence="9" id="KW-1185">Reference proteome</keyword>
<evidence type="ECO:0000313" key="9">
    <source>
        <dbReference type="Proteomes" id="UP001205843"/>
    </source>
</evidence>